<evidence type="ECO:0000313" key="5">
    <source>
        <dbReference type="Proteomes" id="UP001582793"/>
    </source>
</evidence>
<sequence length="440" mass="48590">MITAEYTIPGIHVTDHEVEVPLDWSAPDSGGTIRVFARELVDPVRRRDDLPRLLFLQGGPGGKSPRPTAVDGWIGEALKSHRVVLLDQRGTGRSSRIDGRVLAARGDASAQADHLTRFRADSIVRDAEHLRRTVFGGGRWSTLGQSYGGFLTLTYLSLAPEGLDACYVTGGLPSVWPDAAEVYRRTYPRVEAKNREFYARYPHHVDTVARIADRLAAGDVVLPSGDPLTVRRFQNLGLDFGMKPGYERMHWLLDEAFATGDDEPSDTFLAQVEARTGYTDNPLFIALQETLYGAPGSGATAWAGQAERDRLPRFAEDARPLLFTGEMVYPWMFEEIRTLRPFRAAVELLAAREDWSPLYDLDRLAANEVPVAAAVYFDDMYVDANLQLATAAHVAGTRVWVTNEYEHDGIGSGRVLSRLLEMVAEFGGPRTGDGAATGRR</sequence>
<dbReference type="PRINTS" id="PR00793">
    <property type="entry name" value="PROAMNOPTASE"/>
</dbReference>
<evidence type="ECO:0000256" key="2">
    <source>
        <dbReference type="ARBA" id="ARBA00022801"/>
    </source>
</evidence>
<evidence type="ECO:0000259" key="3">
    <source>
        <dbReference type="Pfam" id="PF00561"/>
    </source>
</evidence>
<dbReference type="SUPFAM" id="SSF53474">
    <property type="entry name" value="alpha/beta-Hydrolases"/>
    <property type="match status" value="1"/>
</dbReference>
<dbReference type="GO" id="GO:0016787">
    <property type="term" value="F:hydrolase activity"/>
    <property type="evidence" value="ECO:0007669"/>
    <property type="project" value="UniProtKB-KW"/>
</dbReference>
<comment type="similarity">
    <text evidence="1">Belongs to the peptidase S33 family.</text>
</comment>
<dbReference type="PANTHER" id="PTHR43248:SF2">
    <property type="entry name" value="PROLYL AMINOPEPTIDASE"/>
    <property type="match status" value="1"/>
</dbReference>
<dbReference type="Proteomes" id="UP001582793">
    <property type="component" value="Unassembled WGS sequence"/>
</dbReference>
<protein>
    <submittedName>
        <fullName evidence="4">Alpha/beta fold hydrolase</fullName>
    </submittedName>
</protein>
<dbReference type="RefSeq" id="WP_375733099.1">
    <property type="nucleotide sequence ID" value="NZ_JBCGDC010000008.1"/>
</dbReference>
<keyword evidence="2 4" id="KW-0378">Hydrolase</keyword>
<evidence type="ECO:0000313" key="4">
    <source>
        <dbReference type="EMBL" id="MFB6392315.1"/>
    </source>
</evidence>
<dbReference type="Pfam" id="PF00561">
    <property type="entry name" value="Abhydrolase_1"/>
    <property type="match status" value="1"/>
</dbReference>
<organism evidence="4 5">
    <name type="scientific">Polymorphospora lycopeni</name>
    <dbReference type="NCBI Taxonomy" id="3140240"/>
    <lineage>
        <taxon>Bacteria</taxon>
        <taxon>Bacillati</taxon>
        <taxon>Actinomycetota</taxon>
        <taxon>Actinomycetes</taxon>
        <taxon>Micromonosporales</taxon>
        <taxon>Micromonosporaceae</taxon>
        <taxon>Polymorphospora</taxon>
    </lineage>
</organism>
<proteinExistence type="inferred from homology"/>
<dbReference type="InterPro" id="IPR051601">
    <property type="entry name" value="Serine_prot/Carboxylest_S33"/>
</dbReference>
<feature type="domain" description="AB hydrolase-1" evidence="3">
    <location>
        <begin position="51"/>
        <end position="195"/>
    </location>
</feature>
<comment type="caution">
    <text evidence="4">The sequence shown here is derived from an EMBL/GenBank/DDBJ whole genome shotgun (WGS) entry which is preliminary data.</text>
</comment>
<dbReference type="InterPro" id="IPR029058">
    <property type="entry name" value="AB_hydrolase_fold"/>
</dbReference>
<reference evidence="4 5" key="1">
    <citation type="submission" date="2024-04" db="EMBL/GenBank/DDBJ databases">
        <title>Polymorphospora sp. isolated from Baiyangdian Lake in Xiong'an New Area.</title>
        <authorList>
            <person name="Zhang X."/>
            <person name="Liu J."/>
        </authorList>
    </citation>
    <scope>NUCLEOTIDE SEQUENCE [LARGE SCALE GENOMIC DNA]</scope>
    <source>
        <strain evidence="4 5">2-325</strain>
    </source>
</reference>
<dbReference type="InterPro" id="IPR002410">
    <property type="entry name" value="Peptidase_S33"/>
</dbReference>
<dbReference type="EMBL" id="JBCGDC010000008">
    <property type="protein sequence ID" value="MFB6392315.1"/>
    <property type="molecule type" value="Genomic_DNA"/>
</dbReference>
<dbReference type="PANTHER" id="PTHR43248">
    <property type="entry name" value="2-SUCCINYL-6-HYDROXY-2,4-CYCLOHEXADIENE-1-CARBOXYLATE SYNTHASE"/>
    <property type="match status" value="1"/>
</dbReference>
<dbReference type="InterPro" id="IPR000073">
    <property type="entry name" value="AB_hydrolase_1"/>
</dbReference>
<evidence type="ECO:0000256" key="1">
    <source>
        <dbReference type="ARBA" id="ARBA00010088"/>
    </source>
</evidence>
<keyword evidence="5" id="KW-1185">Reference proteome</keyword>
<accession>A0ABV5CJY1</accession>
<dbReference type="Gene3D" id="3.40.50.1820">
    <property type="entry name" value="alpha/beta hydrolase"/>
    <property type="match status" value="1"/>
</dbReference>
<name>A0ABV5CJY1_9ACTN</name>
<gene>
    <name evidence="4" type="ORF">AAFH96_04250</name>
</gene>